<proteinExistence type="inferred from homology"/>
<dbReference type="NCBIfam" id="TIGR03160">
    <property type="entry name" value="cobT_DBIPRT"/>
    <property type="match status" value="1"/>
</dbReference>
<evidence type="ECO:0000256" key="11">
    <source>
        <dbReference type="HAMAP-Rule" id="MF_00230"/>
    </source>
</evidence>
<dbReference type="EMBL" id="JAGGJZ010000001">
    <property type="protein sequence ID" value="MBP1888485.1"/>
    <property type="molecule type" value="Genomic_DNA"/>
</dbReference>
<dbReference type="RefSeq" id="WP_209795226.1">
    <property type="nucleotide sequence ID" value="NZ_JAGGJZ010000001.1"/>
</dbReference>
<dbReference type="InterPro" id="IPR036087">
    <property type="entry name" value="Nict_dMeBzImd_PRibTrfase_sf"/>
</dbReference>
<organism evidence="12 13">
    <name type="scientific">Clostridium moniliforme</name>
    <dbReference type="NCBI Taxonomy" id="39489"/>
    <lineage>
        <taxon>Bacteria</taxon>
        <taxon>Bacillati</taxon>
        <taxon>Bacillota</taxon>
        <taxon>Clostridia</taxon>
        <taxon>Eubacteriales</taxon>
        <taxon>Clostridiaceae</taxon>
        <taxon>Clostridium</taxon>
    </lineage>
</organism>
<evidence type="ECO:0000313" key="13">
    <source>
        <dbReference type="Proteomes" id="UP000783390"/>
    </source>
</evidence>
<keyword evidence="6 11" id="KW-0169">Cobalamin biosynthesis</keyword>
<dbReference type="HAMAP" id="MF_00230">
    <property type="entry name" value="CobT"/>
    <property type="match status" value="1"/>
</dbReference>
<dbReference type="SUPFAM" id="SSF52733">
    <property type="entry name" value="Nicotinate mononucleotide:5,6-dimethylbenzimidazole phosphoribosyltransferase (CobT)"/>
    <property type="match status" value="1"/>
</dbReference>
<evidence type="ECO:0000256" key="6">
    <source>
        <dbReference type="ARBA" id="ARBA00022573"/>
    </source>
</evidence>
<evidence type="ECO:0000256" key="4">
    <source>
        <dbReference type="ARBA" id="ARBA00011991"/>
    </source>
</evidence>
<evidence type="ECO:0000256" key="1">
    <source>
        <dbReference type="ARBA" id="ARBA00002197"/>
    </source>
</evidence>
<sequence>MENKKNELYNIINNIEKSDKNIMDEAKERMDSLAKPLGSLGELEKIGIKITGITGSLKNKFKKKCVIIFCADNGVFEEGVASTPQYVTVAQTINFTKGLSGVGVIAKENGSDLMIVDVGINSSLQIEGVIDRKIRRGTNNIAKGSAMTEDECIQAILTGIEAAKKAYDEGYDVLGVGEMGIGNTTTSSSVLIALKECDIEAAVGRGSGLTNDAFNKKKMVIKKALEINKPNKDNPIDILMKVGGFDLAAMTGAFIGASYYKTPIVIDGFISVVAALLAVKLNENIKDYLFASHLSQEIGYSLAINELGLKPMVNLDMRLGEGSGCPIAFSIIDTANAILRNMATFEESGINCEYLDEIRDEECYKI</sequence>
<protein>
    <recommendedName>
        <fullName evidence="5 11">Nicotinate-nucleotide--dimethylbenzimidazole phosphoribosyltransferase</fullName>
        <shortName evidence="11">NN:DBI PRT</shortName>
        <ecNumber evidence="4 11">2.4.2.21</ecNumber>
    </recommendedName>
    <alternativeName>
        <fullName evidence="9 11">N(1)-alpha-phosphoribosyltransferase</fullName>
    </alternativeName>
</protein>
<comment type="similarity">
    <text evidence="3 11">Belongs to the CobT family.</text>
</comment>
<evidence type="ECO:0000256" key="8">
    <source>
        <dbReference type="ARBA" id="ARBA00022679"/>
    </source>
</evidence>
<dbReference type="InterPro" id="IPR003200">
    <property type="entry name" value="Nict_dMeBzImd_PRibTrfase"/>
</dbReference>
<evidence type="ECO:0000256" key="3">
    <source>
        <dbReference type="ARBA" id="ARBA00007110"/>
    </source>
</evidence>
<dbReference type="PANTHER" id="PTHR43463:SF1">
    <property type="entry name" value="NICOTINATE-NUCLEOTIDE--DIMETHYLBENZIMIDAZOLE PHOSPHORIBOSYLTRANSFERASE"/>
    <property type="match status" value="1"/>
</dbReference>
<evidence type="ECO:0000256" key="10">
    <source>
        <dbReference type="ARBA" id="ARBA00047340"/>
    </source>
</evidence>
<gene>
    <name evidence="11" type="primary">cobT</name>
    <name evidence="12" type="ORF">J2Z53_000064</name>
</gene>
<dbReference type="Pfam" id="PF02277">
    <property type="entry name" value="DBI_PRT"/>
    <property type="match status" value="1"/>
</dbReference>
<feature type="active site" description="Proton acceptor" evidence="11">
    <location>
        <position position="321"/>
    </location>
</feature>
<evidence type="ECO:0000256" key="7">
    <source>
        <dbReference type="ARBA" id="ARBA00022676"/>
    </source>
</evidence>
<accession>A0ABS4EWW1</accession>
<dbReference type="EC" id="2.4.2.21" evidence="4 11"/>
<name>A0ABS4EWW1_9CLOT</name>
<dbReference type="NCBIfam" id="NF000996">
    <property type="entry name" value="PRK00105.1"/>
    <property type="match status" value="1"/>
</dbReference>
<dbReference type="Gene3D" id="1.10.1610.10">
    <property type="match status" value="1"/>
</dbReference>
<evidence type="ECO:0000313" key="12">
    <source>
        <dbReference type="EMBL" id="MBP1888485.1"/>
    </source>
</evidence>
<dbReference type="GO" id="GO:0008939">
    <property type="term" value="F:nicotinate-nucleotide-dimethylbenzimidazole phosphoribosyltransferase activity"/>
    <property type="evidence" value="ECO:0007669"/>
    <property type="project" value="UniProtKB-EC"/>
</dbReference>
<keyword evidence="7 11" id="KW-0328">Glycosyltransferase</keyword>
<dbReference type="PANTHER" id="PTHR43463">
    <property type="entry name" value="NICOTINATE-NUCLEOTIDE--DIMETHYLBENZIMIDAZOLE PHOSPHORIBOSYLTRANSFERASE"/>
    <property type="match status" value="1"/>
</dbReference>
<dbReference type="Gene3D" id="3.40.50.10210">
    <property type="match status" value="1"/>
</dbReference>
<comment type="catalytic activity">
    <reaction evidence="10 11">
        <text>5,6-dimethylbenzimidazole + nicotinate beta-D-ribonucleotide = alpha-ribazole 5'-phosphate + nicotinate + H(+)</text>
        <dbReference type="Rhea" id="RHEA:11196"/>
        <dbReference type="ChEBI" id="CHEBI:15378"/>
        <dbReference type="ChEBI" id="CHEBI:15890"/>
        <dbReference type="ChEBI" id="CHEBI:32544"/>
        <dbReference type="ChEBI" id="CHEBI:57502"/>
        <dbReference type="ChEBI" id="CHEBI:57918"/>
        <dbReference type="EC" id="2.4.2.21"/>
    </reaction>
</comment>
<reference evidence="12 13" key="1">
    <citation type="submission" date="2021-03" db="EMBL/GenBank/DDBJ databases">
        <title>Genomic Encyclopedia of Type Strains, Phase IV (KMG-IV): sequencing the most valuable type-strain genomes for metagenomic binning, comparative biology and taxonomic classification.</title>
        <authorList>
            <person name="Goeker M."/>
        </authorList>
    </citation>
    <scope>NUCLEOTIDE SEQUENCE [LARGE SCALE GENOMIC DNA]</scope>
    <source>
        <strain evidence="12 13">DSM 3984</strain>
    </source>
</reference>
<evidence type="ECO:0000256" key="5">
    <source>
        <dbReference type="ARBA" id="ARBA00015486"/>
    </source>
</evidence>
<comment type="function">
    <text evidence="1 11">Catalyzes the synthesis of alpha-ribazole-5'-phosphate from nicotinate mononucleotide (NAMN) and 5,6-dimethylbenzimidazole (DMB).</text>
</comment>
<evidence type="ECO:0000256" key="9">
    <source>
        <dbReference type="ARBA" id="ARBA00030686"/>
    </source>
</evidence>
<dbReference type="InterPro" id="IPR017846">
    <property type="entry name" value="Nict_dMeBzImd_PRibTrfase_bact"/>
</dbReference>
<comment type="pathway">
    <text evidence="2 11">Nucleoside biosynthesis; alpha-ribazole biosynthesis; alpha-ribazole from 5,6-dimethylbenzimidazole: step 1/2.</text>
</comment>
<keyword evidence="13" id="KW-1185">Reference proteome</keyword>
<evidence type="ECO:0000256" key="2">
    <source>
        <dbReference type="ARBA" id="ARBA00005049"/>
    </source>
</evidence>
<comment type="caution">
    <text evidence="12">The sequence shown here is derived from an EMBL/GenBank/DDBJ whole genome shotgun (WGS) entry which is preliminary data.</text>
</comment>
<dbReference type="CDD" id="cd02439">
    <property type="entry name" value="DMB-PRT_CobT"/>
    <property type="match status" value="1"/>
</dbReference>
<keyword evidence="8 11" id="KW-0808">Transferase</keyword>
<dbReference type="InterPro" id="IPR023195">
    <property type="entry name" value="Nict_dMeBzImd_PRibTrfase_N"/>
</dbReference>
<dbReference type="Proteomes" id="UP000783390">
    <property type="component" value="Unassembled WGS sequence"/>
</dbReference>